<evidence type="ECO:0000313" key="1">
    <source>
        <dbReference type="EMBL" id="CAB4145908.1"/>
    </source>
</evidence>
<reference evidence="1" key="1">
    <citation type="submission" date="2020-04" db="EMBL/GenBank/DDBJ databases">
        <authorList>
            <person name="Chiriac C."/>
            <person name="Salcher M."/>
            <person name="Ghai R."/>
            <person name="Kavagutti S V."/>
        </authorList>
    </citation>
    <scope>NUCLEOTIDE SEQUENCE</scope>
</reference>
<protein>
    <submittedName>
        <fullName evidence="1">Uncharacterized protein</fullName>
    </submittedName>
</protein>
<gene>
    <name evidence="2" type="ORF">UFOVP1207_62</name>
    <name evidence="1" type="ORF">UFOVP474_66</name>
</gene>
<dbReference type="EMBL" id="LR797155">
    <property type="protein sequence ID" value="CAB4190305.1"/>
    <property type="molecule type" value="Genomic_DNA"/>
</dbReference>
<proteinExistence type="predicted"/>
<dbReference type="EMBL" id="LR796445">
    <property type="protein sequence ID" value="CAB4145908.1"/>
    <property type="molecule type" value="Genomic_DNA"/>
</dbReference>
<accession>A0A6J5MH12</accession>
<name>A0A6J5MH12_9CAUD</name>
<evidence type="ECO:0000313" key="2">
    <source>
        <dbReference type="EMBL" id="CAB4190305.1"/>
    </source>
</evidence>
<organism evidence="1">
    <name type="scientific">uncultured Caudovirales phage</name>
    <dbReference type="NCBI Taxonomy" id="2100421"/>
    <lineage>
        <taxon>Viruses</taxon>
        <taxon>Duplodnaviria</taxon>
        <taxon>Heunggongvirae</taxon>
        <taxon>Uroviricota</taxon>
        <taxon>Caudoviricetes</taxon>
        <taxon>Peduoviridae</taxon>
        <taxon>Maltschvirus</taxon>
        <taxon>Maltschvirus maltsch</taxon>
    </lineage>
</organism>
<sequence>MKPPKLTLTLQAIEALFEGKRILLFANGTVIELNIDPAELAMSKDMIEKAMLLHMHAPPSVN</sequence>